<dbReference type="RefSeq" id="WP_258335461.1">
    <property type="nucleotide sequence ID" value="NZ_JANRHJ010000003.1"/>
</dbReference>
<keyword evidence="1" id="KW-0472">Membrane</keyword>
<protein>
    <recommendedName>
        <fullName evidence="4">DUF697 domain-containing protein</fullName>
    </recommendedName>
</protein>
<keyword evidence="1" id="KW-1133">Transmembrane helix</keyword>
<evidence type="ECO:0000313" key="3">
    <source>
        <dbReference type="Proteomes" id="UP001204579"/>
    </source>
</evidence>
<evidence type="ECO:0000256" key="1">
    <source>
        <dbReference type="SAM" id="Phobius"/>
    </source>
</evidence>
<comment type="caution">
    <text evidence="2">The sequence shown here is derived from an EMBL/GenBank/DDBJ whole genome shotgun (WGS) entry which is preliminary data.</text>
</comment>
<feature type="transmembrane region" description="Helical" evidence="1">
    <location>
        <begin position="114"/>
        <end position="136"/>
    </location>
</feature>
<reference evidence="2 3" key="1">
    <citation type="submission" date="2022-08" db="EMBL/GenBank/DDBJ databases">
        <authorList>
            <person name="Zeman M."/>
            <person name="Kubasova T."/>
        </authorList>
    </citation>
    <scope>NUCLEOTIDE SEQUENCE [LARGE SCALE GENOMIC DNA]</scope>
    <source>
        <strain evidence="2 3">ET62</strain>
    </source>
</reference>
<evidence type="ECO:0008006" key="4">
    <source>
        <dbReference type="Google" id="ProtNLM"/>
    </source>
</evidence>
<proteinExistence type="predicted"/>
<name>A0AAW5N552_9BACT</name>
<organism evidence="2 3">
    <name type="scientific">Phocaeicola barnesiae</name>
    <dbReference type="NCBI Taxonomy" id="376804"/>
    <lineage>
        <taxon>Bacteria</taxon>
        <taxon>Pseudomonadati</taxon>
        <taxon>Bacteroidota</taxon>
        <taxon>Bacteroidia</taxon>
        <taxon>Bacteroidales</taxon>
        <taxon>Bacteroidaceae</taxon>
        <taxon>Phocaeicola</taxon>
    </lineage>
</organism>
<keyword evidence="1" id="KW-0812">Transmembrane</keyword>
<evidence type="ECO:0000313" key="2">
    <source>
        <dbReference type="EMBL" id="MCR8873187.1"/>
    </source>
</evidence>
<feature type="transmembrane region" description="Helical" evidence="1">
    <location>
        <begin position="84"/>
        <end position="108"/>
    </location>
</feature>
<dbReference type="EMBL" id="JANRHJ010000003">
    <property type="protein sequence ID" value="MCR8873187.1"/>
    <property type="molecule type" value="Genomic_DNA"/>
</dbReference>
<keyword evidence="3" id="KW-1185">Reference proteome</keyword>
<dbReference type="AlphaFoldDB" id="A0AAW5N552"/>
<gene>
    <name evidence="2" type="ORF">NW209_03965</name>
</gene>
<sequence length="190" mass="20068">MSELNHLLHAAYELVQSLDKMTDDSLPQEIADVVKLHAKLAVGSAWVPVPGADVAAGAVNIWTMYLRINGKIGMKLGESILKTIASAVATNLAGYAAVLAVGGALKFIPGIGSIGGAVVMSGALYAVTLASGYVYLKALTALIKKGGTIDGIKLKDAVDNFMQNNRKEIKNFINAAKKNFKDEKCDMSQM</sequence>
<dbReference type="Proteomes" id="UP001204579">
    <property type="component" value="Unassembled WGS sequence"/>
</dbReference>
<accession>A0AAW5N552</accession>